<feature type="compositionally biased region" description="Basic and acidic residues" evidence="1">
    <location>
        <begin position="295"/>
        <end position="318"/>
    </location>
</feature>
<dbReference type="VEuPathDB" id="PiroplasmaDB:TpMuguga_04g00014"/>
<feature type="region of interest" description="Disordered" evidence="1">
    <location>
        <begin position="27"/>
        <end position="75"/>
    </location>
</feature>
<dbReference type="RefSeq" id="XP_763649.1">
    <property type="nucleotide sequence ID" value="XM_758556.1"/>
</dbReference>
<feature type="region of interest" description="Disordered" evidence="1">
    <location>
        <begin position="253"/>
        <end position="376"/>
    </location>
</feature>
<keyword evidence="2" id="KW-0732">Signal</keyword>
<dbReference type="InParanoid" id="Q4N3G9"/>
<evidence type="ECO:0008006" key="5">
    <source>
        <dbReference type="Google" id="ProtNLM"/>
    </source>
</evidence>
<dbReference type="KEGG" id="tpv:TP04_0014"/>
<feature type="compositionally biased region" description="Polar residues" evidence="1">
    <location>
        <begin position="361"/>
        <end position="370"/>
    </location>
</feature>
<feature type="compositionally biased region" description="Basic residues" evidence="1">
    <location>
        <begin position="259"/>
        <end position="268"/>
    </location>
</feature>
<accession>Q4N3G9</accession>
<dbReference type="AlphaFoldDB" id="Q4N3G9"/>
<keyword evidence="4" id="KW-1185">Reference proteome</keyword>
<dbReference type="InterPro" id="IPR007480">
    <property type="entry name" value="DUF529"/>
</dbReference>
<name>Q4N3G9_THEPA</name>
<feature type="signal peptide" evidence="2">
    <location>
        <begin position="1"/>
        <end position="21"/>
    </location>
</feature>
<dbReference type="Pfam" id="PF04385">
    <property type="entry name" value="FAINT"/>
    <property type="match status" value="1"/>
</dbReference>
<protein>
    <recommendedName>
        <fullName evidence="5">Theileria-specific sub-telomeric protein, SVSP family</fullName>
    </recommendedName>
</protein>
<dbReference type="EMBL" id="AAGK01000004">
    <property type="protein sequence ID" value="EAN31366.1"/>
    <property type="molecule type" value="Genomic_DNA"/>
</dbReference>
<comment type="caution">
    <text evidence="3">The sequence shown here is derived from an EMBL/GenBank/DDBJ whole genome shotgun (WGS) entry which is preliminary data.</text>
</comment>
<gene>
    <name evidence="3" type="ordered locus">TP04_0014</name>
</gene>
<feature type="compositionally biased region" description="Low complexity" evidence="1">
    <location>
        <begin position="319"/>
        <end position="337"/>
    </location>
</feature>
<proteinExistence type="predicted"/>
<dbReference type="OMA" id="PQPIQYY"/>
<evidence type="ECO:0000256" key="2">
    <source>
        <dbReference type="SAM" id="SignalP"/>
    </source>
</evidence>
<reference evidence="3 4" key="1">
    <citation type="journal article" date="2005" name="Science">
        <title>Genome sequence of Theileria parva, a bovine pathogen that transforms lymphocytes.</title>
        <authorList>
            <person name="Gardner M.J."/>
            <person name="Bishop R."/>
            <person name="Shah T."/>
            <person name="de Villiers E.P."/>
            <person name="Carlton J.M."/>
            <person name="Hall N."/>
            <person name="Ren Q."/>
            <person name="Paulsen I.T."/>
            <person name="Pain A."/>
            <person name="Berriman M."/>
            <person name="Wilson R.J.M."/>
            <person name="Sato S."/>
            <person name="Ralph S.A."/>
            <person name="Mann D.J."/>
            <person name="Xiong Z."/>
            <person name="Shallom S.J."/>
            <person name="Weidman J."/>
            <person name="Jiang L."/>
            <person name="Lynn J."/>
            <person name="Weaver B."/>
            <person name="Shoaibi A."/>
            <person name="Domingo A.R."/>
            <person name="Wasawo D."/>
            <person name="Crabtree J."/>
            <person name="Wortman J.R."/>
            <person name="Haas B."/>
            <person name="Angiuoli S.V."/>
            <person name="Creasy T.H."/>
            <person name="Lu C."/>
            <person name="Suh B."/>
            <person name="Silva J.C."/>
            <person name="Utterback T.R."/>
            <person name="Feldblyum T.V."/>
            <person name="Pertea M."/>
            <person name="Allen J."/>
            <person name="Nierman W.C."/>
            <person name="Taracha E.L.N."/>
            <person name="Salzberg S.L."/>
            <person name="White O.R."/>
            <person name="Fitzhugh H.A."/>
            <person name="Morzaria S."/>
            <person name="Venter J.C."/>
            <person name="Fraser C.M."/>
            <person name="Nene V."/>
        </authorList>
    </citation>
    <scope>NUCLEOTIDE SEQUENCE [LARGE SCALE GENOMIC DNA]</scope>
    <source>
        <strain evidence="3 4">Muguga</strain>
    </source>
</reference>
<evidence type="ECO:0000313" key="4">
    <source>
        <dbReference type="Proteomes" id="UP000001949"/>
    </source>
</evidence>
<evidence type="ECO:0000313" key="3">
    <source>
        <dbReference type="EMBL" id="EAN31366.1"/>
    </source>
</evidence>
<sequence>MNPCLTYKFIIIFILVGYGRCGDEPTDQSNNSGVGLGSYGDNNNHGNFQTTETSELEAQTQPEQPQTIPPPYYHDPQHLQYYYPGSIPPQPIQYYDPQPIQYYDPQPIQYYDPQPVQYYGPQFQPIGVDPVQQAANYYYPEPQPPQTIPYQPYQTDPQPIPISQYGPYQQDYSGYQSYEQYIPQSEQPHIPPMQQTPVIVPVQYPTPDMQQIPMILSGQPYIQPPVQQTPVMVHGQYPTPPIQQMPVQRQPIHYYGPHRQPRRPKSFRQPKSQIDKQMGPEKPVQIMIRSSHPQEQTKEDSKTLEQPKPDKLTDDKPTDQSTQPSTEQQDQPPTEQPSESEKPEEQGGEPGGGDEEDNFDVTETTGQAQGSEGDKKMKTCNEIGLFKKDSDGNIIPMTENDYKKIISTVNEIRYEFLGKLEEIKCDGESIYTKLPDNAYCETLSYNKNTNIFTITIDGTFLFIKGDKDRWRTTCRRVKEHIKIYKLDEKGNEVEADGEDYFFYVTSHSGFRYKFKSGMKCTRIIFKETLAWEKTENEEYPVGLSISKKLNVVVFFENYFKVFGKSGGKYRKMYQQSKKY</sequence>
<dbReference type="Proteomes" id="UP000001949">
    <property type="component" value="Unassembled WGS sequence"/>
</dbReference>
<organism evidence="3 4">
    <name type="scientific">Theileria parva</name>
    <name type="common">East coast fever infection agent</name>
    <dbReference type="NCBI Taxonomy" id="5875"/>
    <lineage>
        <taxon>Eukaryota</taxon>
        <taxon>Sar</taxon>
        <taxon>Alveolata</taxon>
        <taxon>Apicomplexa</taxon>
        <taxon>Aconoidasida</taxon>
        <taxon>Piroplasmida</taxon>
        <taxon>Theileriidae</taxon>
        <taxon>Theileria</taxon>
    </lineage>
</organism>
<feature type="chain" id="PRO_5004241638" description="Theileria-specific sub-telomeric protein, SVSP family" evidence="2">
    <location>
        <begin position="22"/>
        <end position="579"/>
    </location>
</feature>
<evidence type="ECO:0000256" key="1">
    <source>
        <dbReference type="SAM" id="MobiDB-lite"/>
    </source>
</evidence>
<feature type="compositionally biased region" description="Polar residues" evidence="1">
    <location>
        <begin position="40"/>
        <end position="58"/>
    </location>
</feature>
<dbReference type="GeneID" id="3501310"/>